<dbReference type="EC" id="2.3.1.108" evidence="3"/>
<dbReference type="OrthoDB" id="447510at2759"/>
<feature type="compositionally biased region" description="Polar residues" evidence="4">
    <location>
        <begin position="256"/>
        <end position="272"/>
    </location>
</feature>
<evidence type="ECO:0000259" key="5">
    <source>
        <dbReference type="PROSITE" id="PS51730"/>
    </source>
</evidence>
<dbReference type="Proteomes" id="UP000245119">
    <property type="component" value="Linkage Group LG11"/>
</dbReference>
<feature type="compositionally biased region" description="Polar residues" evidence="4">
    <location>
        <begin position="217"/>
        <end position="229"/>
    </location>
</feature>
<evidence type="ECO:0000313" key="6">
    <source>
        <dbReference type="EMBL" id="PVD21533.1"/>
    </source>
</evidence>
<name>A0A2T7NK43_POMCA</name>
<feature type="compositionally biased region" description="Polar residues" evidence="4">
    <location>
        <begin position="287"/>
        <end position="322"/>
    </location>
</feature>
<sequence>MRKELFQIIDKMGEASAKAQGLYGPITTGRKIELSDHHLYIMTDPEGNKGSGSVIGILKVGHKKLFVYDRHGQQWEMNPLCVLDFYVHESRQRRGCGHHLFGFMLKSENVVPQHLAIDRPSAKFLSFLSKHYGLSNEIPQVNNFVIFEGFFTNRSDVDYQKFHHHGYTIRPADNPVKRKPEQSRQGDSIVDRFHRSHTGLPSNNSLPPSGHALRIKSSGSVRPQQQNAMISHKDLPVRPRSRQTPSQLGSPEDGLTDQSLHTTATGSGSQNMPLHAAMYSRYQVKTPSEQFPSVHSQQRSTNCVQQQLDGASTAEDASSQILQRDRPPSDYSNAFYRHQLYQGRNGHLLIPSDPRVGKTQTAAINLATGEPSMTVPGKVQQKPSIYTGSYFNNSSLVGINNTSWTVMGVLRNQHLQNARQYGHSRLW</sequence>
<proteinExistence type="inferred from homology"/>
<feature type="domain" description="N-acetyltransferase" evidence="5">
    <location>
        <begin position="1"/>
        <end position="151"/>
    </location>
</feature>
<feature type="site" description="Crucial for catalytic activity" evidence="3">
    <location>
        <position position="20"/>
    </location>
</feature>
<dbReference type="PROSITE" id="PS51730">
    <property type="entry name" value="GNAT_ATAT"/>
    <property type="match status" value="1"/>
</dbReference>
<feature type="binding site" evidence="3">
    <location>
        <begin position="121"/>
        <end position="130"/>
    </location>
    <ligand>
        <name>acetyl-CoA</name>
        <dbReference type="ChEBI" id="CHEBI:57288"/>
    </ligand>
</feature>
<dbReference type="GO" id="GO:0019799">
    <property type="term" value="F:tubulin N-acetyltransferase activity"/>
    <property type="evidence" value="ECO:0007669"/>
    <property type="project" value="UniProtKB-UniRule"/>
</dbReference>
<evidence type="ECO:0000256" key="3">
    <source>
        <dbReference type="HAMAP-Rule" id="MF_03130"/>
    </source>
</evidence>
<evidence type="ECO:0000313" key="7">
    <source>
        <dbReference type="Proteomes" id="UP000245119"/>
    </source>
</evidence>
<dbReference type="EMBL" id="PZQS01000011">
    <property type="protein sequence ID" value="PVD21533.1"/>
    <property type="molecule type" value="Genomic_DNA"/>
</dbReference>
<dbReference type="InterPro" id="IPR038746">
    <property type="entry name" value="Atat"/>
</dbReference>
<dbReference type="GO" id="GO:0005874">
    <property type="term" value="C:microtubule"/>
    <property type="evidence" value="ECO:0007669"/>
    <property type="project" value="InterPro"/>
</dbReference>
<dbReference type="FunFam" id="3.40.630.30:FF:000020">
    <property type="entry name" value="Alpha-tubulin N-acetyltransferase 1"/>
    <property type="match status" value="1"/>
</dbReference>
<dbReference type="HAMAP" id="MF_03130">
    <property type="entry name" value="mec17"/>
    <property type="match status" value="1"/>
</dbReference>
<dbReference type="InterPro" id="IPR007965">
    <property type="entry name" value="GNAT_ATAT"/>
</dbReference>
<dbReference type="Pfam" id="PF05301">
    <property type="entry name" value="Acetyltransf_16"/>
    <property type="match status" value="1"/>
</dbReference>
<keyword evidence="2 3" id="KW-0012">Acyltransferase</keyword>
<comment type="caution">
    <text evidence="6">The sequence shown here is derived from an EMBL/GenBank/DDBJ whole genome shotgun (WGS) entry which is preliminary data.</text>
</comment>
<reference evidence="6 7" key="1">
    <citation type="submission" date="2018-04" db="EMBL/GenBank/DDBJ databases">
        <title>The genome of golden apple snail Pomacea canaliculata provides insight into stress tolerance and invasive adaptation.</title>
        <authorList>
            <person name="Liu C."/>
            <person name="Liu B."/>
            <person name="Ren Y."/>
            <person name="Zhang Y."/>
            <person name="Wang H."/>
            <person name="Li S."/>
            <person name="Jiang F."/>
            <person name="Yin L."/>
            <person name="Zhang G."/>
            <person name="Qian W."/>
            <person name="Fan W."/>
        </authorList>
    </citation>
    <scope>NUCLEOTIDE SEQUENCE [LARGE SCALE GENOMIC DNA]</scope>
    <source>
        <strain evidence="6">SZHN2017</strain>
        <tissue evidence="6">Muscle</tissue>
    </source>
</reference>
<feature type="binding site" evidence="3">
    <location>
        <begin position="85"/>
        <end position="98"/>
    </location>
    <ligand>
        <name>acetyl-CoA</name>
        <dbReference type="ChEBI" id="CHEBI:57288"/>
    </ligand>
</feature>
<evidence type="ECO:0000256" key="1">
    <source>
        <dbReference type="ARBA" id="ARBA00022679"/>
    </source>
</evidence>
<dbReference type="AlphaFoldDB" id="A0A2T7NK43"/>
<evidence type="ECO:0000256" key="2">
    <source>
        <dbReference type="ARBA" id="ARBA00023315"/>
    </source>
</evidence>
<comment type="similarity">
    <text evidence="3">Belongs to the acetyltransferase ATAT1 family.</text>
</comment>
<dbReference type="GO" id="GO:0048666">
    <property type="term" value="P:neuron development"/>
    <property type="evidence" value="ECO:0007669"/>
    <property type="project" value="UniProtKB-UniRule"/>
</dbReference>
<keyword evidence="1 3" id="KW-0808">Transferase</keyword>
<dbReference type="STRING" id="400727.A0A2T7NK43"/>
<dbReference type="GO" id="GO:0070507">
    <property type="term" value="P:regulation of microtubule cytoskeleton organization"/>
    <property type="evidence" value="ECO:0007669"/>
    <property type="project" value="UniProtKB-UniRule"/>
</dbReference>
<keyword evidence="7" id="KW-1185">Reference proteome</keyword>
<evidence type="ECO:0000256" key="4">
    <source>
        <dbReference type="SAM" id="MobiDB-lite"/>
    </source>
</evidence>
<dbReference type="PANTHER" id="PTHR12327">
    <property type="entry name" value="ALPHA-TUBULIN N-ACETYLTRANSFERASE 1"/>
    <property type="match status" value="1"/>
</dbReference>
<dbReference type="Gene3D" id="3.40.630.30">
    <property type="match status" value="1"/>
</dbReference>
<gene>
    <name evidence="6" type="ORF">C0Q70_17331</name>
</gene>
<comment type="catalytic activity">
    <reaction evidence="3">
        <text>L-lysyl-[alpha-tubulin] + acetyl-CoA = N(6)-acetyl-L-lysyl-[alpha-tubulin] + CoA + H(+)</text>
        <dbReference type="Rhea" id="RHEA:15277"/>
        <dbReference type="Rhea" id="RHEA-COMP:11278"/>
        <dbReference type="Rhea" id="RHEA-COMP:11279"/>
        <dbReference type="ChEBI" id="CHEBI:15378"/>
        <dbReference type="ChEBI" id="CHEBI:29969"/>
        <dbReference type="ChEBI" id="CHEBI:57287"/>
        <dbReference type="ChEBI" id="CHEBI:57288"/>
        <dbReference type="ChEBI" id="CHEBI:61930"/>
        <dbReference type="EC" id="2.3.1.108"/>
    </reaction>
</comment>
<comment type="function">
    <text evidence="3">Specifically acetylates 'Lys-40' in alpha-tubulin on the lumenal side of microtubules. Promotes microtubule destabilization and accelerates microtubule dynamics; this activity may be independent of acetylation activity. Acetylates alpha-tubulin with a slow enzymatic rate, due to a catalytic site that is not optimized for acetyl transfer. Enters the microtubule through each end and diffuses quickly throughout the lumen of microtubules. Acetylates only long/old microtubules because of its slow acetylation rate since it does not have time to act on dynamically unstable microtubules before the enzyme is released.</text>
</comment>
<protein>
    <recommendedName>
        <fullName evidence="3">Alpha-tubulin N-acetyltransferase</fullName>
        <shortName evidence="3">Alpha-TAT</shortName>
        <shortName evidence="3">TAT</shortName>
        <ecNumber evidence="3">2.3.1.108</ecNumber>
    </recommendedName>
    <alternativeName>
        <fullName evidence="3">Acetyltransferase mec-17 homolog</fullName>
    </alternativeName>
</protein>
<feature type="region of interest" description="Disordered" evidence="4">
    <location>
        <begin position="287"/>
        <end position="330"/>
    </location>
</feature>
<feature type="region of interest" description="Disordered" evidence="4">
    <location>
        <begin position="194"/>
        <end position="272"/>
    </location>
</feature>
<dbReference type="PANTHER" id="PTHR12327:SF0">
    <property type="entry name" value="ALPHA-TUBULIN N-ACETYLTRANSFERASE 1"/>
    <property type="match status" value="1"/>
</dbReference>
<accession>A0A2T7NK43</accession>
<organism evidence="6 7">
    <name type="scientific">Pomacea canaliculata</name>
    <name type="common">Golden apple snail</name>
    <dbReference type="NCBI Taxonomy" id="400727"/>
    <lineage>
        <taxon>Eukaryota</taxon>
        <taxon>Metazoa</taxon>
        <taxon>Spiralia</taxon>
        <taxon>Lophotrochozoa</taxon>
        <taxon>Mollusca</taxon>
        <taxon>Gastropoda</taxon>
        <taxon>Caenogastropoda</taxon>
        <taxon>Architaenioglossa</taxon>
        <taxon>Ampullarioidea</taxon>
        <taxon>Ampullariidae</taxon>
        <taxon>Pomacea</taxon>
    </lineage>
</organism>